<proteinExistence type="predicted"/>
<dbReference type="Proteomes" id="UP000026249">
    <property type="component" value="Unassembled WGS sequence"/>
</dbReference>
<gene>
    <name evidence="1" type="ORF">ACMU_02670</name>
</gene>
<accession>A0A037ZLZ2</accession>
<dbReference type="EMBL" id="JFKE01000001">
    <property type="protein sequence ID" value="KAJ57426.1"/>
    <property type="molecule type" value="Genomic_DNA"/>
</dbReference>
<sequence length="176" mass="18330">MRAYLFSSALLAGCSYVNPLTVAQLAQVSPLEADPAGFAAQADLPEGLHIRDGGAVLQITATNGATGEDLQGAFTLRQQGQIHVLSDMDATALRALQATIRAWKTANPDDVHGSLTITIEGCTSGRLPAPEDTINVALRVAPDAPLRPVLRNLPVSELLAETPGNTFPPCNTPAPG</sequence>
<name>A0A037ZLZ2_9RHOB</name>
<comment type="caution">
    <text evidence="1">The sequence shown here is derived from an EMBL/GenBank/DDBJ whole genome shotgun (WGS) entry which is preliminary data.</text>
</comment>
<evidence type="ECO:0000313" key="2">
    <source>
        <dbReference type="Proteomes" id="UP000026249"/>
    </source>
</evidence>
<dbReference type="STRING" id="1454373.ACMU_02670"/>
<reference evidence="1 2" key="1">
    <citation type="submission" date="2014-03" db="EMBL/GenBank/DDBJ databases">
        <title>Draft Genome Sequence of Actibacterium mucosum KCTC 23349, a Marine Alphaproteobacterium with Complex Ionic Requirements Isolated from Mediterranean Seawater at Malvarrosa Beach, Valencia, Spain.</title>
        <authorList>
            <person name="Arahal D.R."/>
            <person name="Shao Z."/>
            <person name="Lai Q."/>
            <person name="Pujalte M.J."/>
        </authorList>
    </citation>
    <scope>NUCLEOTIDE SEQUENCE [LARGE SCALE GENOMIC DNA]</scope>
    <source>
        <strain evidence="1 2">KCTC 23349</strain>
    </source>
</reference>
<organism evidence="1 2">
    <name type="scientific">Actibacterium mucosum KCTC 23349</name>
    <dbReference type="NCBI Taxonomy" id="1454373"/>
    <lineage>
        <taxon>Bacteria</taxon>
        <taxon>Pseudomonadati</taxon>
        <taxon>Pseudomonadota</taxon>
        <taxon>Alphaproteobacteria</taxon>
        <taxon>Rhodobacterales</taxon>
        <taxon>Roseobacteraceae</taxon>
        <taxon>Actibacterium</taxon>
    </lineage>
</organism>
<keyword evidence="2" id="KW-1185">Reference proteome</keyword>
<dbReference type="AlphaFoldDB" id="A0A037ZLZ2"/>
<protein>
    <submittedName>
        <fullName evidence="1">Uncharacterized protein</fullName>
    </submittedName>
</protein>
<evidence type="ECO:0000313" key="1">
    <source>
        <dbReference type="EMBL" id="KAJ57426.1"/>
    </source>
</evidence>